<dbReference type="PROSITE" id="PS50048">
    <property type="entry name" value="ZN2_CY6_FUNGAL_2"/>
    <property type="match status" value="1"/>
</dbReference>
<dbReference type="CDD" id="cd00067">
    <property type="entry name" value="GAL4"/>
    <property type="match status" value="1"/>
</dbReference>
<evidence type="ECO:0000256" key="3">
    <source>
        <dbReference type="ARBA" id="ARBA00023125"/>
    </source>
</evidence>
<evidence type="ECO:0000256" key="2">
    <source>
        <dbReference type="ARBA" id="ARBA00023015"/>
    </source>
</evidence>
<evidence type="ECO:0000256" key="6">
    <source>
        <dbReference type="SAM" id="Phobius"/>
    </source>
</evidence>
<keyword evidence="3" id="KW-0238">DNA-binding</keyword>
<keyword evidence="4" id="KW-0804">Transcription</keyword>
<evidence type="ECO:0000313" key="9">
    <source>
        <dbReference type="Proteomes" id="UP001610335"/>
    </source>
</evidence>
<dbReference type="Pfam" id="PF00172">
    <property type="entry name" value="Zn_clus"/>
    <property type="match status" value="1"/>
</dbReference>
<dbReference type="InterPro" id="IPR001138">
    <property type="entry name" value="Zn2Cys6_DnaBD"/>
</dbReference>
<dbReference type="PANTHER" id="PTHR37534:SF7">
    <property type="entry name" value="TRANSCRIPTIONAL ACTIVATOR PROTEIN UGA3"/>
    <property type="match status" value="1"/>
</dbReference>
<gene>
    <name evidence="8" type="ORF">BDW59DRAFT_160826</name>
</gene>
<dbReference type="InterPro" id="IPR036864">
    <property type="entry name" value="Zn2-C6_fun-type_DNA-bd_sf"/>
</dbReference>
<sequence length="542" mass="61947">MEKTKSTICRTRSGCWNCKKRRRRCSEDKPSCSGCVKRGLECIYGMRLLWEDEAESMGIAFGRAGMKNRFGQKKTRGSHYLLPVRSYAPRYWISTTSDDIRCLYEGSPDGEVVAETDYGEDVAMIPFALSHCPSLAEIDLSDTCTIRRSLVDYENPWRSVLLPLCYQSEGLLHIAIAWAAHTLRNQCEGRDVSRYDQTILVHKCRSLKHLRNMIPQHPSDNAICLARTRGERDAVLLLVMFHCLLEIASGSIMEWTYHMKGALLIMKFYTNLRGTAPQDVFSQEVLELVYAFFIEKDTFLGTTIRNKEDLQWSTEVPSMFPFLTSRGSMKVNPCMGLSPELLDIISSISKLAESRHPAHPAHHSQTLTPEFTTLQHRLHSLQRQRLPRRDDGAGLMALHHTAFKEATWIYLHHALGAQPRHSDIIQRIHLPQLLQALEQIHKIHGSLLGFIPYPMWALFVASCVVLEDDRVKILEWFTVLKCNKPISNVPSTMAAVEAIWKRRDLDLDLDLETSQVDREGSVKWEPVWAAAISRLGWKMPFT</sequence>
<reference evidence="8 9" key="1">
    <citation type="submission" date="2024-07" db="EMBL/GenBank/DDBJ databases">
        <title>Section-level genome sequencing and comparative genomics of Aspergillus sections Usti and Cavernicolus.</title>
        <authorList>
            <consortium name="Lawrence Berkeley National Laboratory"/>
            <person name="Nybo J.L."/>
            <person name="Vesth T.C."/>
            <person name="Theobald S."/>
            <person name="Frisvad J.C."/>
            <person name="Larsen T.O."/>
            <person name="Kjaerboelling I."/>
            <person name="Rothschild-Mancinelli K."/>
            <person name="Lyhne E.K."/>
            <person name="Kogle M.E."/>
            <person name="Barry K."/>
            <person name="Clum A."/>
            <person name="Na H."/>
            <person name="Ledsgaard L."/>
            <person name="Lin J."/>
            <person name="Lipzen A."/>
            <person name="Kuo A."/>
            <person name="Riley R."/>
            <person name="Mondo S."/>
            <person name="LaButti K."/>
            <person name="Haridas S."/>
            <person name="Pangalinan J."/>
            <person name="Salamov A.A."/>
            <person name="Simmons B.A."/>
            <person name="Magnuson J.K."/>
            <person name="Chen J."/>
            <person name="Drula E."/>
            <person name="Henrissat B."/>
            <person name="Wiebenga A."/>
            <person name="Lubbers R.J."/>
            <person name="Gomes A.C."/>
            <person name="Makela M.R."/>
            <person name="Stajich J."/>
            <person name="Grigoriev I.V."/>
            <person name="Mortensen U.H."/>
            <person name="De vries R.P."/>
            <person name="Baker S.E."/>
            <person name="Andersen M.R."/>
        </authorList>
    </citation>
    <scope>NUCLEOTIDE SEQUENCE [LARGE SCALE GENOMIC DNA]</scope>
    <source>
        <strain evidence="8 9">CBS 600.67</strain>
    </source>
</reference>
<keyword evidence="5" id="KW-0539">Nucleus</keyword>
<evidence type="ECO:0000259" key="7">
    <source>
        <dbReference type="PROSITE" id="PS50048"/>
    </source>
</evidence>
<dbReference type="Proteomes" id="UP001610335">
    <property type="component" value="Unassembled WGS sequence"/>
</dbReference>
<organism evidence="8 9">
    <name type="scientific">Aspergillus cavernicola</name>
    <dbReference type="NCBI Taxonomy" id="176166"/>
    <lineage>
        <taxon>Eukaryota</taxon>
        <taxon>Fungi</taxon>
        <taxon>Dikarya</taxon>
        <taxon>Ascomycota</taxon>
        <taxon>Pezizomycotina</taxon>
        <taxon>Eurotiomycetes</taxon>
        <taxon>Eurotiomycetidae</taxon>
        <taxon>Eurotiales</taxon>
        <taxon>Aspergillaceae</taxon>
        <taxon>Aspergillus</taxon>
        <taxon>Aspergillus subgen. Nidulantes</taxon>
    </lineage>
</organism>
<proteinExistence type="predicted"/>
<dbReference type="Gene3D" id="4.10.240.10">
    <property type="entry name" value="Zn(2)-C6 fungal-type DNA-binding domain"/>
    <property type="match status" value="1"/>
</dbReference>
<keyword evidence="6" id="KW-0472">Membrane</keyword>
<evidence type="ECO:0000256" key="5">
    <source>
        <dbReference type="ARBA" id="ARBA00023242"/>
    </source>
</evidence>
<keyword evidence="6" id="KW-0812">Transmembrane</keyword>
<evidence type="ECO:0000256" key="4">
    <source>
        <dbReference type="ARBA" id="ARBA00023163"/>
    </source>
</evidence>
<dbReference type="SUPFAM" id="SSF57701">
    <property type="entry name" value="Zn2/Cys6 DNA-binding domain"/>
    <property type="match status" value="1"/>
</dbReference>
<keyword evidence="2" id="KW-0805">Transcription regulation</keyword>
<evidence type="ECO:0000313" key="8">
    <source>
        <dbReference type="EMBL" id="KAL2826637.1"/>
    </source>
</evidence>
<feature type="domain" description="Zn(2)-C6 fungal-type" evidence="7">
    <location>
        <begin position="14"/>
        <end position="44"/>
    </location>
</feature>
<comment type="caution">
    <text evidence="8">The sequence shown here is derived from an EMBL/GenBank/DDBJ whole genome shotgun (WGS) entry which is preliminary data.</text>
</comment>
<comment type="subcellular location">
    <subcellularLocation>
        <location evidence="1">Nucleus</location>
    </subcellularLocation>
</comment>
<dbReference type="EMBL" id="JBFXLS010000029">
    <property type="protein sequence ID" value="KAL2826637.1"/>
    <property type="molecule type" value="Genomic_DNA"/>
</dbReference>
<dbReference type="PROSITE" id="PS00463">
    <property type="entry name" value="ZN2_CY6_FUNGAL_1"/>
    <property type="match status" value="1"/>
</dbReference>
<dbReference type="PANTHER" id="PTHR37534">
    <property type="entry name" value="TRANSCRIPTIONAL ACTIVATOR PROTEIN UGA3"/>
    <property type="match status" value="1"/>
</dbReference>
<feature type="transmembrane region" description="Helical" evidence="6">
    <location>
        <begin position="234"/>
        <end position="257"/>
    </location>
</feature>
<name>A0ABR4IGD5_9EURO</name>
<dbReference type="Pfam" id="PF11951">
    <property type="entry name" value="Fungal_trans_2"/>
    <property type="match status" value="1"/>
</dbReference>
<accession>A0ABR4IGD5</accession>
<protein>
    <submittedName>
        <fullName evidence="8">Fungal-specific transcription factor domain-containing protein</fullName>
    </submittedName>
</protein>
<evidence type="ECO:0000256" key="1">
    <source>
        <dbReference type="ARBA" id="ARBA00004123"/>
    </source>
</evidence>
<keyword evidence="9" id="KW-1185">Reference proteome</keyword>
<keyword evidence="6" id="KW-1133">Transmembrane helix</keyword>
<dbReference type="SMART" id="SM00066">
    <property type="entry name" value="GAL4"/>
    <property type="match status" value="1"/>
</dbReference>
<dbReference type="InterPro" id="IPR021858">
    <property type="entry name" value="Fun_TF"/>
</dbReference>